<sequence>MEDHDGLQKERNEAKALNDDSGLNTAHRIDHDPWLQVGLLLVTGYNCGYIVSFSNLILKPLGWTWGLIAMVFIAILSLYANWLLAGFHIIDGQRFIRYRDLMGCLFGKKIHHMTWALQVLNLLFANMGFILLAGNSLKESYISPSFSLYSLCEIFPLEIHAAFTSSPLRLQDYIIISGVICFLFAFIVPNMSSMGAWFALSGFFTLIYVVTIIAVSIKDGKSNIKKDYSVSRSNVEKVFNAFNAISAILFTNTSGMLPEIQCTLHKPAVKNMRKALYLQFTLGLGIYYVITIIGYWAYGSHVSEYLPDQFSGPKWASIIANSAIFFQTIISQNVFCSPIHEALDTRFLRLDQSLYSLDNVKRRLLLRGGLFLLNTFIAAMFPFLGDFVNLVGSFSLFPLTFIFPSMIFIKVQGRKANSAVKAWHWLNIIGFSFVTLVTTIAALRLIVQNAKLYHLFADT</sequence>
<feature type="domain" description="Amino acid transporter transmembrane" evidence="8">
    <location>
        <begin position="34"/>
        <end position="443"/>
    </location>
</feature>
<dbReference type="HOGENOM" id="CLU_031160_3_0_1"/>
<keyword evidence="2" id="KW-0813">Transport</keyword>
<accession>W1PR33</accession>
<feature type="transmembrane region" description="Helical" evidence="7">
    <location>
        <begin position="37"/>
        <end position="57"/>
    </location>
</feature>
<dbReference type="GO" id="GO:0015171">
    <property type="term" value="F:amino acid transmembrane transporter activity"/>
    <property type="evidence" value="ECO:0000318"/>
    <property type="project" value="GO_Central"/>
</dbReference>
<feature type="transmembrane region" description="Helical" evidence="7">
    <location>
        <begin position="194"/>
        <end position="217"/>
    </location>
</feature>
<keyword evidence="10" id="KW-1185">Reference proteome</keyword>
<dbReference type="OMA" id="REMYYIT"/>
<feature type="transmembrane region" description="Helical" evidence="7">
    <location>
        <begin position="170"/>
        <end position="188"/>
    </location>
</feature>
<feature type="transmembrane region" description="Helical" evidence="7">
    <location>
        <begin position="276"/>
        <end position="298"/>
    </location>
</feature>
<dbReference type="PANTHER" id="PTHR48017">
    <property type="entry name" value="OS05G0424000 PROTEIN-RELATED"/>
    <property type="match status" value="1"/>
</dbReference>
<feature type="transmembrane region" description="Helical" evidence="7">
    <location>
        <begin position="390"/>
        <end position="411"/>
    </location>
</feature>
<dbReference type="GO" id="GO:0003333">
    <property type="term" value="P:amino acid transmembrane transport"/>
    <property type="evidence" value="ECO:0000318"/>
    <property type="project" value="GO_Central"/>
</dbReference>
<feature type="transmembrane region" description="Helical" evidence="7">
    <location>
        <begin position="115"/>
        <end position="134"/>
    </location>
</feature>
<dbReference type="Pfam" id="PF01490">
    <property type="entry name" value="Aa_trans"/>
    <property type="match status" value="1"/>
</dbReference>
<dbReference type="AlphaFoldDB" id="W1PR33"/>
<reference evidence="10" key="1">
    <citation type="journal article" date="2013" name="Science">
        <title>The Amborella genome and the evolution of flowering plants.</title>
        <authorList>
            <consortium name="Amborella Genome Project"/>
        </authorList>
    </citation>
    <scope>NUCLEOTIDE SEQUENCE [LARGE SCALE GENOMIC DNA]</scope>
</reference>
<keyword evidence="6 7" id="KW-0472">Membrane</keyword>
<proteinExistence type="predicted"/>
<keyword evidence="3 7" id="KW-0812">Transmembrane</keyword>
<evidence type="ECO:0000256" key="6">
    <source>
        <dbReference type="ARBA" id="ARBA00023136"/>
    </source>
</evidence>
<dbReference type="Gramene" id="ERN10523">
    <property type="protein sequence ID" value="ERN10523"/>
    <property type="gene ID" value="AMTR_s00166p00044390"/>
</dbReference>
<dbReference type="eggNOG" id="KOG1303">
    <property type="taxonomic scope" value="Eukaryota"/>
</dbReference>
<evidence type="ECO:0000313" key="10">
    <source>
        <dbReference type="Proteomes" id="UP000017836"/>
    </source>
</evidence>
<feature type="transmembrane region" description="Helical" evidence="7">
    <location>
        <begin position="364"/>
        <end position="384"/>
    </location>
</feature>
<evidence type="ECO:0000256" key="7">
    <source>
        <dbReference type="SAM" id="Phobius"/>
    </source>
</evidence>
<evidence type="ECO:0000256" key="2">
    <source>
        <dbReference type="ARBA" id="ARBA00022448"/>
    </source>
</evidence>
<evidence type="ECO:0000256" key="3">
    <source>
        <dbReference type="ARBA" id="ARBA00022692"/>
    </source>
</evidence>
<feature type="transmembrane region" description="Helical" evidence="7">
    <location>
        <begin position="423"/>
        <end position="447"/>
    </location>
</feature>
<evidence type="ECO:0000256" key="5">
    <source>
        <dbReference type="ARBA" id="ARBA00022989"/>
    </source>
</evidence>
<keyword evidence="5 7" id="KW-1133">Transmembrane helix</keyword>
<protein>
    <recommendedName>
        <fullName evidence="8">Amino acid transporter transmembrane domain-containing protein</fullName>
    </recommendedName>
</protein>
<evidence type="ECO:0000259" key="8">
    <source>
        <dbReference type="Pfam" id="PF01490"/>
    </source>
</evidence>
<evidence type="ECO:0000256" key="1">
    <source>
        <dbReference type="ARBA" id="ARBA00004370"/>
    </source>
</evidence>
<organism evidence="9 10">
    <name type="scientific">Amborella trichopoda</name>
    <dbReference type="NCBI Taxonomy" id="13333"/>
    <lineage>
        <taxon>Eukaryota</taxon>
        <taxon>Viridiplantae</taxon>
        <taxon>Streptophyta</taxon>
        <taxon>Embryophyta</taxon>
        <taxon>Tracheophyta</taxon>
        <taxon>Spermatophyta</taxon>
        <taxon>Magnoliopsida</taxon>
        <taxon>Amborellales</taxon>
        <taxon>Amborellaceae</taxon>
        <taxon>Amborella</taxon>
    </lineage>
</organism>
<name>W1PR33_AMBTC</name>
<dbReference type="EMBL" id="KI392824">
    <property type="protein sequence ID" value="ERN10523.1"/>
    <property type="molecule type" value="Genomic_DNA"/>
</dbReference>
<evidence type="ECO:0000313" key="9">
    <source>
        <dbReference type="EMBL" id="ERN10523.1"/>
    </source>
</evidence>
<dbReference type="InterPro" id="IPR013057">
    <property type="entry name" value="AA_transpt_TM"/>
</dbReference>
<gene>
    <name evidence="9" type="ORF">AMTR_s00166p00044390</name>
</gene>
<keyword evidence="4" id="KW-0029">Amino-acid transport</keyword>
<evidence type="ECO:0000256" key="4">
    <source>
        <dbReference type="ARBA" id="ARBA00022970"/>
    </source>
</evidence>
<dbReference type="Proteomes" id="UP000017836">
    <property type="component" value="Unassembled WGS sequence"/>
</dbReference>
<feature type="transmembrane region" description="Helical" evidence="7">
    <location>
        <begin position="63"/>
        <end position="90"/>
    </location>
</feature>
<dbReference type="GO" id="GO:0016020">
    <property type="term" value="C:membrane"/>
    <property type="evidence" value="ECO:0000318"/>
    <property type="project" value="GO_Central"/>
</dbReference>
<comment type="subcellular location">
    <subcellularLocation>
        <location evidence="1">Membrane</location>
    </subcellularLocation>
</comment>